<dbReference type="InterPro" id="IPR036390">
    <property type="entry name" value="WH_DNA-bd_sf"/>
</dbReference>
<evidence type="ECO:0000256" key="3">
    <source>
        <dbReference type="ARBA" id="ARBA00008793"/>
    </source>
</evidence>
<dbReference type="HOGENOM" id="CLU_022348_1_0_1"/>
<organism evidence="9 10">
    <name type="scientific">Amanita muscaria (strain Koide BX008)</name>
    <dbReference type="NCBI Taxonomy" id="946122"/>
    <lineage>
        <taxon>Eukaryota</taxon>
        <taxon>Fungi</taxon>
        <taxon>Dikarya</taxon>
        <taxon>Basidiomycota</taxon>
        <taxon>Agaricomycotina</taxon>
        <taxon>Agaricomycetes</taxon>
        <taxon>Agaricomycetidae</taxon>
        <taxon>Agaricales</taxon>
        <taxon>Pluteineae</taxon>
        <taxon>Amanitaceae</taxon>
        <taxon>Amanita</taxon>
    </lineage>
</organism>
<dbReference type="InParanoid" id="A0A0C2WXV0"/>
<evidence type="ECO:0000256" key="5">
    <source>
        <dbReference type="ARBA" id="ARBA00022790"/>
    </source>
</evidence>
<dbReference type="OrthoDB" id="422427at2759"/>
<sequence length="498" mass="55955">MDSQDAQDDGIYASTSTHQSQAPQKPLIVHVDEAHPFDLESYISNYTGRTAVDRLIHIVHVSPVLAVEAFQLAVQLIQQSRDLSLYTGLIVAYDQMNANSGNQLPNSSNIAKLDQKWIDDVSAKNQAEKTKLEVELKTYANNMIKESIRMAHRYLGNFYRLTGDYSSAVKHLTKSREFCTTSQHILDMCLAIMIEHHNYANLTTYIFKGEAALESTAASNGNTGNGQAVGTSNATQIAASAAKKREKEQIQTKLDLAAAFSHLGQGNYEKVASYIFRLGPPKDLGDWAGTLISTADIAIYGALCALAGMSRGVLKTQLEGSKHFGSYLEQEPYVRELLNAYMGSNFRTVLELLTRYSARHYLDVHLSPHVQQLTNMIRNWAVVLYFQPFKSIRLDRMADAFGWTVEEVEQSVVNLIQTNQIQGRVDSQNKILQAKQTDYRADLFARAIKAGKDVQTANRKLLLRMRLQQADLVVRPPKQQPHYQQVPHHASQWQHIFE</sequence>
<evidence type="ECO:0000313" key="9">
    <source>
        <dbReference type="EMBL" id="KIL66632.1"/>
    </source>
</evidence>
<dbReference type="PANTHER" id="PTHR14145:SF2">
    <property type="entry name" value="COP9 SIGNALOSOME COMPLEX SUBUNIT 1"/>
    <property type="match status" value="1"/>
</dbReference>
<dbReference type="AlphaFoldDB" id="A0A0C2WXV0"/>
<keyword evidence="10" id="KW-1185">Reference proteome</keyword>
<proteinExistence type="inferred from homology"/>
<dbReference type="InterPro" id="IPR019585">
    <property type="entry name" value="Rpn7/CSN1"/>
</dbReference>
<evidence type="ECO:0000256" key="1">
    <source>
        <dbReference type="ARBA" id="ARBA00004123"/>
    </source>
</evidence>
<dbReference type="PROSITE" id="PS50250">
    <property type="entry name" value="PCI"/>
    <property type="match status" value="1"/>
</dbReference>
<comment type="subcellular location">
    <subcellularLocation>
        <location evidence="2">Cytoplasm</location>
    </subcellularLocation>
    <subcellularLocation>
        <location evidence="1">Nucleus</location>
    </subcellularLocation>
</comment>
<protein>
    <recommendedName>
        <fullName evidence="8">PCI domain-containing protein</fullName>
    </recommendedName>
</protein>
<dbReference type="PANTHER" id="PTHR14145">
    <property type="entry name" value="26S PROTESOME SUBUNIT 6"/>
    <property type="match status" value="1"/>
</dbReference>
<gene>
    <name evidence="9" type="ORF">M378DRAFT_74827</name>
</gene>
<name>A0A0C2WXV0_AMAMK</name>
<dbReference type="SUPFAM" id="SSF46785">
    <property type="entry name" value="Winged helix' DNA-binding domain"/>
    <property type="match status" value="1"/>
</dbReference>
<reference evidence="9 10" key="1">
    <citation type="submission" date="2014-04" db="EMBL/GenBank/DDBJ databases">
        <title>Evolutionary Origins and Diversification of the Mycorrhizal Mutualists.</title>
        <authorList>
            <consortium name="DOE Joint Genome Institute"/>
            <consortium name="Mycorrhizal Genomics Consortium"/>
            <person name="Kohler A."/>
            <person name="Kuo A."/>
            <person name="Nagy L.G."/>
            <person name="Floudas D."/>
            <person name="Copeland A."/>
            <person name="Barry K.W."/>
            <person name="Cichocki N."/>
            <person name="Veneault-Fourrey C."/>
            <person name="LaButti K."/>
            <person name="Lindquist E.A."/>
            <person name="Lipzen A."/>
            <person name="Lundell T."/>
            <person name="Morin E."/>
            <person name="Murat C."/>
            <person name="Riley R."/>
            <person name="Ohm R."/>
            <person name="Sun H."/>
            <person name="Tunlid A."/>
            <person name="Henrissat B."/>
            <person name="Grigoriev I.V."/>
            <person name="Hibbett D.S."/>
            <person name="Martin F."/>
        </authorList>
    </citation>
    <scope>NUCLEOTIDE SEQUENCE [LARGE SCALE GENOMIC DNA]</scope>
    <source>
        <strain evidence="9 10">Koide BX008</strain>
    </source>
</reference>
<feature type="domain" description="PCI" evidence="8">
    <location>
        <begin position="283"/>
        <end position="439"/>
    </location>
</feature>
<dbReference type="STRING" id="946122.A0A0C2WXV0"/>
<keyword evidence="5" id="KW-0736">Signalosome</keyword>
<dbReference type="GO" id="GO:0008180">
    <property type="term" value="C:COP9 signalosome"/>
    <property type="evidence" value="ECO:0007669"/>
    <property type="project" value="UniProtKB-KW"/>
</dbReference>
<accession>A0A0C2WXV0</accession>
<keyword evidence="4" id="KW-0963">Cytoplasm</keyword>
<dbReference type="Pfam" id="PF01399">
    <property type="entry name" value="PCI"/>
    <property type="match status" value="1"/>
</dbReference>
<dbReference type="FunCoup" id="A0A0C2WXV0">
    <property type="interactions" value="550"/>
</dbReference>
<keyword evidence="6" id="KW-0539">Nucleus</keyword>
<evidence type="ECO:0000259" key="8">
    <source>
        <dbReference type="PROSITE" id="PS50250"/>
    </source>
</evidence>
<dbReference type="Pfam" id="PF10602">
    <property type="entry name" value="RPN7"/>
    <property type="match status" value="1"/>
</dbReference>
<dbReference type="InterPro" id="IPR000717">
    <property type="entry name" value="PCI_dom"/>
</dbReference>
<evidence type="ECO:0000313" key="10">
    <source>
        <dbReference type="Proteomes" id="UP000054549"/>
    </source>
</evidence>
<evidence type="ECO:0000256" key="7">
    <source>
        <dbReference type="SAM" id="MobiDB-lite"/>
    </source>
</evidence>
<comment type="similarity">
    <text evidence="3">Belongs to the CSN1 family.</text>
</comment>
<dbReference type="GO" id="GO:0005737">
    <property type="term" value="C:cytoplasm"/>
    <property type="evidence" value="ECO:0007669"/>
    <property type="project" value="UniProtKB-SubCell"/>
</dbReference>
<feature type="region of interest" description="Disordered" evidence="7">
    <location>
        <begin position="1"/>
        <end position="24"/>
    </location>
</feature>
<dbReference type="Proteomes" id="UP000054549">
    <property type="component" value="Unassembled WGS sequence"/>
</dbReference>
<dbReference type="InterPro" id="IPR045135">
    <property type="entry name" value="Rpn7_N"/>
</dbReference>
<evidence type="ECO:0000256" key="4">
    <source>
        <dbReference type="ARBA" id="ARBA00022490"/>
    </source>
</evidence>
<feature type="compositionally biased region" description="Polar residues" evidence="7">
    <location>
        <begin position="13"/>
        <end position="23"/>
    </location>
</feature>
<dbReference type="SMART" id="SM00088">
    <property type="entry name" value="PINT"/>
    <property type="match status" value="1"/>
</dbReference>
<evidence type="ECO:0000256" key="2">
    <source>
        <dbReference type="ARBA" id="ARBA00004496"/>
    </source>
</evidence>
<dbReference type="EMBL" id="KN818235">
    <property type="protein sequence ID" value="KIL66632.1"/>
    <property type="molecule type" value="Genomic_DNA"/>
</dbReference>
<evidence type="ECO:0000256" key="6">
    <source>
        <dbReference type="ARBA" id="ARBA00023242"/>
    </source>
</evidence>
<dbReference type="Gene3D" id="1.25.40.570">
    <property type="match status" value="1"/>
</dbReference>